<dbReference type="CDD" id="cd07750">
    <property type="entry name" value="PolyPPase_VTC_like"/>
    <property type="match status" value="1"/>
</dbReference>
<dbReference type="SUPFAM" id="SSF55154">
    <property type="entry name" value="CYTH-like phosphatases"/>
    <property type="match status" value="1"/>
</dbReference>
<dbReference type="InterPro" id="IPR042267">
    <property type="entry name" value="VTC_sf"/>
</dbReference>
<organism evidence="2 3">
    <name type="scientific">Isoptericola luteus</name>
    <dbReference type="NCBI Taxonomy" id="2879484"/>
    <lineage>
        <taxon>Bacteria</taxon>
        <taxon>Bacillati</taxon>
        <taxon>Actinomycetota</taxon>
        <taxon>Actinomycetes</taxon>
        <taxon>Micrococcales</taxon>
        <taxon>Promicromonosporaceae</taxon>
        <taxon>Isoptericola</taxon>
    </lineage>
</organism>
<dbReference type="RefSeq" id="WP_225566699.1">
    <property type="nucleotide sequence ID" value="NZ_JAIXCQ010000015.1"/>
</dbReference>
<keyword evidence="3" id="KW-1185">Reference proteome</keyword>
<name>A0ABS7ZM53_9MICO</name>
<dbReference type="Gene3D" id="3.20.100.30">
    <property type="entry name" value="VTC, catalytic tunnel domain"/>
    <property type="match status" value="1"/>
</dbReference>
<evidence type="ECO:0000313" key="2">
    <source>
        <dbReference type="EMBL" id="MCA5894964.1"/>
    </source>
</evidence>
<reference evidence="2 3" key="1">
    <citation type="submission" date="2021-09" db="EMBL/GenBank/DDBJ databases">
        <title>Isoptericola luteus sp. nov., a novel bacterium isolated from Harbin, the capital city of Heilongjiang province.</title>
        <authorList>
            <person name="Li J."/>
        </authorList>
    </citation>
    <scope>NUCLEOTIDE SEQUENCE [LARGE SCALE GENOMIC DNA]</scope>
    <source>
        <strain evidence="2 3">NEAU-Y5</strain>
    </source>
</reference>
<evidence type="ECO:0000259" key="1">
    <source>
        <dbReference type="Pfam" id="PF09359"/>
    </source>
</evidence>
<gene>
    <name evidence="2" type="ORF">LEP48_16660</name>
</gene>
<dbReference type="EMBL" id="JAIXCQ010000015">
    <property type="protein sequence ID" value="MCA5894964.1"/>
    <property type="molecule type" value="Genomic_DNA"/>
</dbReference>
<proteinExistence type="predicted"/>
<dbReference type="Proteomes" id="UP001319870">
    <property type="component" value="Unassembled WGS sequence"/>
</dbReference>
<feature type="domain" description="VTC" evidence="1">
    <location>
        <begin position="28"/>
        <end position="123"/>
    </location>
</feature>
<evidence type="ECO:0000313" key="3">
    <source>
        <dbReference type="Proteomes" id="UP001319870"/>
    </source>
</evidence>
<protein>
    <submittedName>
        <fullName evidence="2">Polyphosphate polymerase domain-containing protein</fullName>
    </submittedName>
</protein>
<dbReference type="InterPro" id="IPR033469">
    <property type="entry name" value="CYTH-like_dom_sf"/>
</dbReference>
<sequence>MSELGVAVHALEPISLTEMNARARLLTRVDRKYFVPRAVLAQIVSASGGFYRALEIDGRREFRYDTVYFDSPRFDFFRAHVQGRRHRYKVRTRTYRDSGDCLLEVKSKGYRGQTVKERVAHDADGPLALGAEGSRFVGLVTGGPADVLRPVVSTTYHRVTLTHGDQRVTCDLDLIVHGAGAVFGGPDDVLVETKSPGGAGRLDRALLECGVRPHRVSKYCVGVALCYPHLPHNPWQRTLSRYFRPAGISEVSEVAWPGPEGPGYAATRRASVAASS</sequence>
<comment type="caution">
    <text evidence="2">The sequence shown here is derived from an EMBL/GenBank/DDBJ whole genome shotgun (WGS) entry which is preliminary data.</text>
</comment>
<dbReference type="Pfam" id="PF09359">
    <property type="entry name" value="VTC"/>
    <property type="match status" value="1"/>
</dbReference>
<dbReference type="InterPro" id="IPR018966">
    <property type="entry name" value="VTC_domain"/>
</dbReference>
<accession>A0ABS7ZM53</accession>